<dbReference type="AlphaFoldDB" id="A0A2A6CEK9"/>
<reference evidence="2" key="1">
    <citation type="journal article" date="2008" name="Nat. Genet.">
        <title>The Pristionchus pacificus genome provides a unique perspective on nematode lifestyle and parasitism.</title>
        <authorList>
            <person name="Dieterich C."/>
            <person name="Clifton S.W."/>
            <person name="Schuster L.N."/>
            <person name="Chinwalla A."/>
            <person name="Delehaunty K."/>
            <person name="Dinkelacker I."/>
            <person name="Fulton L."/>
            <person name="Fulton R."/>
            <person name="Godfrey J."/>
            <person name="Minx P."/>
            <person name="Mitreva M."/>
            <person name="Roeseler W."/>
            <person name="Tian H."/>
            <person name="Witte H."/>
            <person name="Yang S.P."/>
            <person name="Wilson R.K."/>
            <person name="Sommer R.J."/>
        </authorList>
    </citation>
    <scope>NUCLEOTIDE SEQUENCE [LARGE SCALE GENOMIC DNA]</scope>
    <source>
        <strain evidence="2">PS312</strain>
    </source>
</reference>
<dbReference type="EnsemblMetazoa" id="PPA44867.1">
    <property type="protein sequence ID" value="PPA44867.1"/>
    <property type="gene ID" value="WBGene00283236"/>
</dbReference>
<keyword evidence="2" id="KW-1185">Reference proteome</keyword>
<accession>A0A2A6CEK9</accession>
<reference evidence="1" key="2">
    <citation type="submission" date="2022-06" db="UniProtKB">
        <authorList>
            <consortium name="EnsemblMetazoa"/>
        </authorList>
    </citation>
    <scope>IDENTIFICATION</scope>
    <source>
        <strain evidence="1">PS312</strain>
    </source>
</reference>
<evidence type="ECO:0000313" key="1">
    <source>
        <dbReference type="EnsemblMetazoa" id="PPA44867.1"/>
    </source>
</evidence>
<organism evidence="1 2">
    <name type="scientific">Pristionchus pacificus</name>
    <name type="common">Parasitic nematode worm</name>
    <dbReference type="NCBI Taxonomy" id="54126"/>
    <lineage>
        <taxon>Eukaryota</taxon>
        <taxon>Metazoa</taxon>
        <taxon>Ecdysozoa</taxon>
        <taxon>Nematoda</taxon>
        <taxon>Chromadorea</taxon>
        <taxon>Rhabditida</taxon>
        <taxon>Rhabditina</taxon>
        <taxon>Diplogasteromorpha</taxon>
        <taxon>Diplogasteroidea</taxon>
        <taxon>Neodiplogasteridae</taxon>
        <taxon>Pristionchus</taxon>
    </lineage>
</organism>
<accession>A0A8R1V008</accession>
<gene>
    <name evidence="1" type="primary">WBGene00283236</name>
</gene>
<sequence>MAGSTADASAIASWTRVANSEADSSASRRILHMAKWWVWNKPILTKREERDIHPIFESRTGRVVRQIGYFSTGLLAVVKRSSDQKPSPNRES</sequence>
<dbReference type="Proteomes" id="UP000005239">
    <property type="component" value="Unassembled WGS sequence"/>
</dbReference>
<evidence type="ECO:0000313" key="2">
    <source>
        <dbReference type="Proteomes" id="UP000005239"/>
    </source>
</evidence>
<protein>
    <submittedName>
        <fullName evidence="1">Uncharacterized protein</fullName>
    </submittedName>
</protein>
<proteinExistence type="predicted"/>
<name>A0A2A6CEK9_PRIPA</name>